<dbReference type="Pfam" id="PF11249">
    <property type="entry name" value="DUF3047"/>
    <property type="match status" value="1"/>
</dbReference>
<accession>A0A373FCI5</accession>
<name>A0A373FCI5_COMTE</name>
<evidence type="ECO:0000313" key="3">
    <source>
        <dbReference type="Proteomes" id="UP000261948"/>
    </source>
</evidence>
<dbReference type="EMBL" id="QURR01000031">
    <property type="protein sequence ID" value="RGE41109.1"/>
    <property type="molecule type" value="Genomic_DNA"/>
</dbReference>
<dbReference type="AlphaFoldDB" id="A0A373FCI5"/>
<dbReference type="Proteomes" id="UP000261948">
    <property type="component" value="Unassembled WGS sequence"/>
</dbReference>
<protein>
    <submittedName>
        <fullName evidence="2">DUF3047 domain-containing protein</fullName>
    </submittedName>
</protein>
<evidence type="ECO:0000256" key="1">
    <source>
        <dbReference type="SAM" id="SignalP"/>
    </source>
</evidence>
<gene>
    <name evidence="2" type="ORF">DZC30_19240</name>
</gene>
<comment type="caution">
    <text evidence="2">The sequence shown here is derived from an EMBL/GenBank/DDBJ whole genome shotgun (WGS) entry which is preliminary data.</text>
</comment>
<feature type="signal peptide" evidence="1">
    <location>
        <begin position="1"/>
        <end position="25"/>
    </location>
</feature>
<feature type="chain" id="PRO_5016910780" evidence="1">
    <location>
        <begin position="26"/>
        <end position="245"/>
    </location>
</feature>
<dbReference type="InterPro" id="IPR021409">
    <property type="entry name" value="DUF3047"/>
</dbReference>
<sequence>MRTFPRRAALAVMAALTLASGSSRAQGDITLSFSKMPTGALAAPWRFATLPNKTATEFEVADVDGQHVLRVSTQNAYGNLVHPLHQTPSASPQLQWRWRVDRLIETADIRNKSGDDSALKLCVSFDFDRSQLSFGERTKLRLGKISTGEDMPAQTLCYVWDNKQPVGSTQHNAFTHRMRYIVLQSGSAHLGQWVTEQRNLAADYAQTFGDESQAMPMLIGITVSADSDNTHGSGLAYMGDIRLTP</sequence>
<reference evidence="2 3" key="1">
    <citation type="submission" date="2018-08" db="EMBL/GenBank/DDBJ databases">
        <title>Comamonas testosteroni strain SWCO2.</title>
        <authorList>
            <person name="Jiang N."/>
            <person name="Zhang X.Z."/>
        </authorList>
    </citation>
    <scope>NUCLEOTIDE SEQUENCE [LARGE SCALE GENOMIC DNA]</scope>
    <source>
        <strain evidence="2 3">SWCO2</strain>
    </source>
</reference>
<keyword evidence="1" id="KW-0732">Signal</keyword>
<organism evidence="2 3">
    <name type="scientific">Comamonas testosteroni</name>
    <name type="common">Pseudomonas testosteroni</name>
    <dbReference type="NCBI Taxonomy" id="285"/>
    <lineage>
        <taxon>Bacteria</taxon>
        <taxon>Pseudomonadati</taxon>
        <taxon>Pseudomonadota</taxon>
        <taxon>Betaproteobacteria</taxon>
        <taxon>Burkholderiales</taxon>
        <taxon>Comamonadaceae</taxon>
        <taxon>Comamonas</taxon>
    </lineage>
</organism>
<evidence type="ECO:0000313" key="2">
    <source>
        <dbReference type="EMBL" id="RGE41109.1"/>
    </source>
</evidence>
<dbReference type="OrthoDB" id="9775969at2"/>
<keyword evidence="3" id="KW-1185">Reference proteome</keyword>
<proteinExistence type="predicted"/>